<accession>A0ABR3IRL8</accession>
<comment type="pathway">
    <text evidence="2">Glycolipid biosynthesis; glycosylphosphatidylinositol-anchor biosynthesis.</text>
</comment>
<comment type="caution">
    <text evidence="9">The sequence shown here is derived from an EMBL/GenBank/DDBJ whole genome shotgun (WGS) entry which is preliminary data.</text>
</comment>
<name>A0ABR3IRL8_9AGAR</name>
<dbReference type="Pfam" id="PF06699">
    <property type="entry name" value="PIG-F"/>
    <property type="match status" value="1"/>
</dbReference>
<keyword evidence="4 8" id="KW-0812">Transmembrane</keyword>
<evidence type="ECO:0000313" key="10">
    <source>
        <dbReference type="Proteomes" id="UP001556367"/>
    </source>
</evidence>
<keyword evidence="10" id="KW-1185">Reference proteome</keyword>
<evidence type="ECO:0000256" key="8">
    <source>
        <dbReference type="SAM" id="Phobius"/>
    </source>
</evidence>
<keyword evidence="3" id="KW-0337">GPI-anchor biosynthesis</keyword>
<sequence>MALGTLQYPDSNISGTSSFPFARYTSVVGVHTTLLAFASLFLPRSALIRELPAVPTQLTSLDHPQHPFLDALTRNPLVTMLCMCAGTTVLQAWWGGWLRAWWIELVALSGSVEDADKLRRRTALHSKKVPDLVQGWLFTFAASLFFHFVLTLFGAPISSHLGHTYLLALELAALTVFPAAYTLGAPSLGDENAALIVRMTWVRLFAEFSLRNSVERALVFPAIGALIGAWLGVFPIALDWDRPWQAWPLTPAFAAIFGYIIGSICALTVSGIVNLAEEHRRSVKPKAE</sequence>
<feature type="transmembrane region" description="Helical" evidence="8">
    <location>
        <begin position="217"/>
        <end position="238"/>
    </location>
</feature>
<evidence type="ECO:0000313" key="9">
    <source>
        <dbReference type="EMBL" id="KAL0945923.1"/>
    </source>
</evidence>
<feature type="transmembrane region" description="Helical" evidence="8">
    <location>
        <begin position="136"/>
        <end position="157"/>
    </location>
</feature>
<organism evidence="9 10">
    <name type="scientific">Hohenbuehelia grisea</name>
    <dbReference type="NCBI Taxonomy" id="104357"/>
    <lineage>
        <taxon>Eukaryota</taxon>
        <taxon>Fungi</taxon>
        <taxon>Dikarya</taxon>
        <taxon>Basidiomycota</taxon>
        <taxon>Agaricomycotina</taxon>
        <taxon>Agaricomycetes</taxon>
        <taxon>Agaricomycetidae</taxon>
        <taxon>Agaricales</taxon>
        <taxon>Pleurotineae</taxon>
        <taxon>Pleurotaceae</taxon>
        <taxon>Hohenbuehelia</taxon>
    </lineage>
</organism>
<keyword evidence="6 8" id="KW-1133">Transmembrane helix</keyword>
<dbReference type="Proteomes" id="UP001556367">
    <property type="component" value="Unassembled WGS sequence"/>
</dbReference>
<reference evidence="10" key="1">
    <citation type="submission" date="2024-06" db="EMBL/GenBank/DDBJ databases">
        <title>Multi-omics analyses provide insights into the biosynthesis of the anticancer antibiotic pleurotin in Hohenbuehelia grisea.</title>
        <authorList>
            <person name="Weaver J.A."/>
            <person name="Alberti F."/>
        </authorList>
    </citation>
    <scope>NUCLEOTIDE SEQUENCE [LARGE SCALE GENOMIC DNA]</scope>
    <source>
        <strain evidence="10">T-177</strain>
    </source>
</reference>
<proteinExistence type="predicted"/>
<evidence type="ECO:0000256" key="4">
    <source>
        <dbReference type="ARBA" id="ARBA00022692"/>
    </source>
</evidence>
<protein>
    <submittedName>
        <fullName evidence="9">Uncharacterized protein</fullName>
    </submittedName>
</protein>
<evidence type="ECO:0000256" key="3">
    <source>
        <dbReference type="ARBA" id="ARBA00022502"/>
    </source>
</evidence>
<comment type="subcellular location">
    <subcellularLocation>
        <location evidence="1">Endoplasmic reticulum membrane</location>
        <topology evidence="1">Multi-pass membrane protein</topology>
    </subcellularLocation>
</comment>
<dbReference type="InterPro" id="IPR009580">
    <property type="entry name" value="GPI_biosynthesis_protein_Pig-F"/>
</dbReference>
<evidence type="ECO:0000256" key="5">
    <source>
        <dbReference type="ARBA" id="ARBA00022824"/>
    </source>
</evidence>
<evidence type="ECO:0000256" key="7">
    <source>
        <dbReference type="ARBA" id="ARBA00023136"/>
    </source>
</evidence>
<dbReference type="EMBL" id="JASNQZ010000015">
    <property type="protein sequence ID" value="KAL0945923.1"/>
    <property type="molecule type" value="Genomic_DNA"/>
</dbReference>
<feature type="transmembrane region" description="Helical" evidence="8">
    <location>
        <begin position="21"/>
        <end position="42"/>
    </location>
</feature>
<evidence type="ECO:0000256" key="2">
    <source>
        <dbReference type="ARBA" id="ARBA00004687"/>
    </source>
</evidence>
<keyword evidence="5" id="KW-0256">Endoplasmic reticulum</keyword>
<gene>
    <name evidence="9" type="ORF">HGRIS_012204</name>
</gene>
<keyword evidence="7 8" id="KW-0472">Membrane</keyword>
<feature type="transmembrane region" description="Helical" evidence="8">
    <location>
        <begin position="250"/>
        <end position="276"/>
    </location>
</feature>
<feature type="transmembrane region" description="Helical" evidence="8">
    <location>
        <begin position="164"/>
        <end position="181"/>
    </location>
</feature>
<evidence type="ECO:0000256" key="1">
    <source>
        <dbReference type="ARBA" id="ARBA00004477"/>
    </source>
</evidence>
<evidence type="ECO:0000256" key="6">
    <source>
        <dbReference type="ARBA" id="ARBA00022989"/>
    </source>
</evidence>